<accession>A0ABX9SJY3</accession>
<protein>
    <submittedName>
        <fullName evidence="1">Uncharacterized protein</fullName>
    </submittedName>
</protein>
<evidence type="ECO:0000313" key="1">
    <source>
        <dbReference type="EMBL" id="RKS56885.1"/>
    </source>
</evidence>
<organism evidence="1 2">
    <name type="scientific">Photorhabdus asymbiotica</name>
    <dbReference type="NCBI Taxonomy" id="291112"/>
    <lineage>
        <taxon>Bacteria</taxon>
        <taxon>Pseudomonadati</taxon>
        <taxon>Pseudomonadota</taxon>
        <taxon>Gammaproteobacteria</taxon>
        <taxon>Enterobacterales</taxon>
        <taxon>Morganellaceae</taxon>
        <taxon>Photorhabdus</taxon>
    </lineage>
</organism>
<dbReference type="EMBL" id="RBLJ01000004">
    <property type="protein sequence ID" value="RKS56885.1"/>
    <property type="molecule type" value="Genomic_DNA"/>
</dbReference>
<name>A0ABX9SJY3_9GAMM</name>
<keyword evidence="2" id="KW-1185">Reference proteome</keyword>
<proteinExistence type="predicted"/>
<gene>
    <name evidence="1" type="ORF">BDD30_3518</name>
</gene>
<reference evidence="1 2" key="1">
    <citation type="submission" date="2018-10" db="EMBL/GenBank/DDBJ databases">
        <title>Genomic Encyclopedia of Archaeal and Bacterial Type Strains, Phase II (KMG-II): from individual species to whole genera.</title>
        <authorList>
            <person name="Goeker M."/>
        </authorList>
    </citation>
    <scope>NUCLEOTIDE SEQUENCE [LARGE SCALE GENOMIC DNA]</scope>
    <source>
        <strain evidence="1 2">DSM 15149</strain>
    </source>
</reference>
<dbReference type="Proteomes" id="UP000280955">
    <property type="component" value="Unassembled WGS sequence"/>
</dbReference>
<evidence type="ECO:0000313" key="2">
    <source>
        <dbReference type="Proteomes" id="UP000280955"/>
    </source>
</evidence>
<comment type="caution">
    <text evidence="1">The sequence shown here is derived from an EMBL/GenBank/DDBJ whole genome shotgun (WGS) entry which is preliminary data.</text>
</comment>
<sequence>MLLGMDAFICRRAATRNLLGIFFFPEFKNMMTDKKRFFLTIVLSLSYSELFKMDNYDVFIV</sequence>